<keyword evidence="1" id="KW-0812">Transmembrane</keyword>
<protein>
    <submittedName>
        <fullName evidence="2">Uncharacterized protein</fullName>
    </submittedName>
</protein>
<feature type="transmembrane region" description="Helical" evidence="1">
    <location>
        <begin position="28"/>
        <end position="48"/>
    </location>
</feature>
<gene>
    <name evidence="2" type="ORF">ACFQ38_07900</name>
</gene>
<keyword evidence="1" id="KW-0472">Membrane</keyword>
<reference evidence="3" key="1">
    <citation type="journal article" date="2019" name="Int. J. Syst. Evol. Microbiol.">
        <title>The Global Catalogue of Microorganisms (GCM) 10K type strain sequencing project: providing services to taxonomists for standard genome sequencing and annotation.</title>
        <authorList>
            <consortium name="The Broad Institute Genomics Platform"/>
            <consortium name="The Broad Institute Genome Sequencing Center for Infectious Disease"/>
            <person name="Wu L."/>
            <person name="Ma J."/>
        </authorList>
    </citation>
    <scope>NUCLEOTIDE SEQUENCE [LARGE SCALE GENOMIC DNA]</scope>
    <source>
        <strain evidence="3">CCUG 53915</strain>
    </source>
</reference>
<accession>A0ABW3U028</accession>
<sequence length="62" mass="7152">WNGKRRLSGVPHLFSNQKGTITENQFSLTFWTAPSFSFIVSLPLLLFYNSIPIKFQYSLLSI</sequence>
<dbReference type="EMBL" id="JBHTLT010000038">
    <property type="protein sequence ID" value="MFD1205024.1"/>
    <property type="molecule type" value="Genomic_DNA"/>
</dbReference>
<evidence type="ECO:0000256" key="1">
    <source>
        <dbReference type="SAM" id="Phobius"/>
    </source>
</evidence>
<name>A0ABW3U028_9BACL</name>
<dbReference type="Proteomes" id="UP001597231">
    <property type="component" value="Unassembled WGS sequence"/>
</dbReference>
<organism evidence="2 3">
    <name type="scientific">Sporosarcina contaminans</name>
    <dbReference type="NCBI Taxonomy" id="633403"/>
    <lineage>
        <taxon>Bacteria</taxon>
        <taxon>Bacillati</taxon>
        <taxon>Bacillota</taxon>
        <taxon>Bacilli</taxon>
        <taxon>Bacillales</taxon>
        <taxon>Caryophanaceae</taxon>
        <taxon>Sporosarcina</taxon>
    </lineage>
</organism>
<dbReference type="RefSeq" id="WP_381480301.1">
    <property type="nucleotide sequence ID" value="NZ_JBHTLT010000038.1"/>
</dbReference>
<evidence type="ECO:0000313" key="2">
    <source>
        <dbReference type="EMBL" id="MFD1205024.1"/>
    </source>
</evidence>
<proteinExistence type="predicted"/>
<evidence type="ECO:0000313" key="3">
    <source>
        <dbReference type="Proteomes" id="UP001597231"/>
    </source>
</evidence>
<feature type="non-terminal residue" evidence="2">
    <location>
        <position position="1"/>
    </location>
</feature>
<keyword evidence="3" id="KW-1185">Reference proteome</keyword>
<comment type="caution">
    <text evidence="2">The sequence shown here is derived from an EMBL/GenBank/DDBJ whole genome shotgun (WGS) entry which is preliminary data.</text>
</comment>
<keyword evidence="1" id="KW-1133">Transmembrane helix</keyword>